<dbReference type="RefSeq" id="WP_179135959.1">
    <property type="nucleotide sequence ID" value="NZ_BAABJG010000008.1"/>
</dbReference>
<accession>A0ABW3UNP7</accession>
<keyword evidence="1" id="KW-1133">Transmembrane helix</keyword>
<dbReference type="EMBL" id="JBHTLU010000024">
    <property type="protein sequence ID" value="MFD1222358.1"/>
    <property type="molecule type" value="Genomic_DNA"/>
</dbReference>
<gene>
    <name evidence="2" type="ORF">ACFQ4B_19735</name>
</gene>
<keyword evidence="1" id="KW-0472">Membrane</keyword>
<sequence length="51" mass="5748">MKPTVLGMFGVACLAFSLAGKELWQWAPTIGWMLTVFFFSAAFFTSLKNRK</sequence>
<keyword evidence="3" id="KW-1185">Reference proteome</keyword>
<name>A0ABW3UNP7_9BACL</name>
<evidence type="ECO:0000313" key="2">
    <source>
        <dbReference type="EMBL" id="MFD1222358.1"/>
    </source>
</evidence>
<reference evidence="3" key="1">
    <citation type="journal article" date="2019" name="Int. J. Syst. Evol. Microbiol.">
        <title>The Global Catalogue of Microorganisms (GCM) 10K type strain sequencing project: providing services to taxonomists for standard genome sequencing and annotation.</title>
        <authorList>
            <consortium name="The Broad Institute Genomics Platform"/>
            <consortium name="The Broad Institute Genome Sequencing Center for Infectious Disease"/>
            <person name="Wu L."/>
            <person name="Ma J."/>
        </authorList>
    </citation>
    <scope>NUCLEOTIDE SEQUENCE [LARGE SCALE GENOMIC DNA]</scope>
    <source>
        <strain evidence="3">CCUG 53270</strain>
    </source>
</reference>
<comment type="caution">
    <text evidence="2">The sequence shown here is derived from an EMBL/GenBank/DDBJ whole genome shotgun (WGS) entry which is preliminary data.</text>
</comment>
<evidence type="ECO:0000256" key="1">
    <source>
        <dbReference type="SAM" id="Phobius"/>
    </source>
</evidence>
<proteinExistence type="predicted"/>
<keyword evidence="1" id="KW-0812">Transmembrane</keyword>
<feature type="transmembrane region" description="Helical" evidence="1">
    <location>
        <begin position="29"/>
        <end position="47"/>
    </location>
</feature>
<protein>
    <submittedName>
        <fullName evidence="2">Uncharacterized protein</fullName>
    </submittedName>
</protein>
<organism evidence="2 3">
    <name type="scientific">Paenibacillus vulneris</name>
    <dbReference type="NCBI Taxonomy" id="1133364"/>
    <lineage>
        <taxon>Bacteria</taxon>
        <taxon>Bacillati</taxon>
        <taxon>Bacillota</taxon>
        <taxon>Bacilli</taxon>
        <taxon>Bacillales</taxon>
        <taxon>Paenibacillaceae</taxon>
        <taxon>Paenibacillus</taxon>
    </lineage>
</organism>
<evidence type="ECO:0000313" key="3">
    <source>
        <dbReference type="Proteomes" id="UP001597180"/>
    </source>
</evidence>
<dbReference type="Proteomes" id="UP001597180">
    <property type="component" value="Unassembled WGS sequence"/>
</dbReference>